<dbReference type="InterPro" id="IPR012337">
    <property type="entry name" value="RNaseH-like_sf"/>
</dbReference>
<evidence type="ECO:0000259" key="2">
    <source>
        <dbReference type="PROSITE" id="PS50878"/>
    </source>
</evidence>
<dbReference type="InterPro" id="IPR036397">
    <property type="entry name" value="RNaseH_sf"/>
</dbReference>
<dbReference type="InterPro" id="IPR050951">
    <property type="entry name" value="Retrovirus_Pol_polyprotein"/>
</dbReference>
<organism evidence="4 5">
    <name type="scientific">Cordylochernes scorpioides</name>
    <dbReference type="NCBI Taxonomy" id="51811"/>
    <lineage>
        <taxon>Eukaryota</taxon>
        <taxon>Metazoa</taxon>
        <taxon>Ecdysozoa</taxon>
        <taxon>Arthropoda</taxon>
        <taxon>Chelicerata</taxon>
        <taxon>Arachnida</taxon>
        <taxon>Pseudoscorpiones</taxon>
        <taxon>Cheliferoidea</taxon>
        <taxon>Chernetidae</taxon>
        <taxon>Cordylochernes</taxon>
    </lineage>
</organism>
<proteinExistence type="predicted"/>
<keyword evidence="1" id="KW-0511">Multifunctional enzyme</keyword>
<dbReference type="EMBL" id="CP092874">
    <property type="protein sequence ID" value="UYV74953.1"/>
    <property type="molecule type" value="Genomic_DNA"/>
</dbReference>
<dbReference type="SUPFAM" id="SSF53098">
    <property type="entry name" value="Ribonuclease H-like"/>
    <property type="match status" value="1"/>
</dbReference>
<dbReference type="InterPro" id="IPR043128">
    <property type="entry name" value="Rev_trsase/Diguanyl_cyclase"/>
</dbReference>
<dbReference type="InterPro" id="IPR001584">
    <property type="entry name" value="Integrase_cat-core"/>
</dbReference>
<keyword evidence="5" id="KW-1185">Reference proteome</keyword>
<dbReference type="SUPFAM" id="SSF56672">
    <property type="entry name" value="DNA/RNA polymerases"/>
    <property type="match status" value="1"/>
</dbReference>
<dbReference type="PANTHER" id="PTHR37984">
    <property type="entry name" value="PROTEIN CBG26694"/>
    <property type="match status" value="1"/>
</dbReference>
<evidence type="ECO:0000256" key="1">
    <source>
        <dbReference type="ARBA" id="ARBA00023268"/>
    </source>
</evidence>
<sequence length="422" mass="48720">MDLRSGYWQIEVDEADREKTAFITPDELYEFLVMPFSLCNAPATFERMMDQIFKGLKWKMALCYLDDIVVYSKSFNEHLHRLEIILECLNKAELRLNPKKCLFGTKRISVWTPPIAKFPNPKSITDVRSFIGICSYYRRLIENFAEKAAPLHEVLKKDNKFTWNSDQQDAFDSSKKALMYELVLAYFEEQLGYGIVAVLVQINDGKERPVGYASRTLSKVEKNYSTTERECLAAYGPSSNFDRTFLVPPGLLKAIPPATSPFQRVGMDLLGRFPSLILTIQPDSYYQGLTHRRSKRSCRVLDGNVVLKHGAPREIITDRGRVFPSKMLIKLTNQYSSIHRFTTAYHPQTNGLTERLNKTLANMLKMYVGIEKRDWDVIFSYVTFAYNTAKQETIGFTPFKLIHGREAEMTEDTLFPYPHEEL</sequence>
<protein>
    <recommendedName>
        <fullName evidence="6">Reverse transcriptase domain-containing protein</fullName>
    </recommendedName>
</protein>
<evidence type="ECO:0000313" key="4">
    <source>
        <dbReference type="EMBL" id="UYV74953.1"/>
    </source>
</evidence>
<dbReference type="PANTHER" id="PTHR37984:SF5">
    <property type="entry name" value="PROTEIN NYNRIN-LIKE"/>
    <property type="match status" value="1"/>
</dbReference>
<dbReference type="InterPro" id="IPR043502">
    <property type="entry name" value="DNA/RNA_pol_sf"/>
</dbReference>
<reference evidence="4 5" key="1">
    <citation type="submission" date="2022-01" db="EMBL/GenBank/DDBJ databases">
        <title>A chromosomal length assembly of Cordylochernes scorpioides.</title>
        <authorList>
            <person name="Zeh D."/>
            <person name="Zeh J."/>
        </authorList>
    </citation>
    <scope>NUCLEOTIDE SEQUENCE [LARGE SCALE GENOMIC DNA]</scope>
    <source>
        <strain evidence="4">IN4F17</strain>
        <tissue evidence="4">Whole Body</tissue>
    </source>
</reference>
<dbReference type="Proteomes" id="UP001235939">
    <property type="component" value="Chromosome 12"/>
</dbReference>
<dbReference type="InterPro" id="IPR000477">
    <property type="entry name" value="RT_dom"/>
</dbReference>
<name>A0ABY6L4X8_9ARAC</name>
<dbReference type="Gene3D" id="3.30.420.10">
    <property type="entry name" value="Ribonuclease H-like superfamily/Ribonuclease H"/>
    <property type="match status" value="1"/>
</dbReference>
<evidence type="ECO:0000259" key="3">
    <source>
        <dbReference type="PROSITE" id="PS50994"/>
    </source>
</evidence>
<evidence type="ECO:0008006" key="6">
    <source>
        <dbReference type="Google" id="ProtNLM"/>
    </source>
</evidence>
<dbReference type="Gene3D" id="3.30.70.270">
    <property type="match status" value="2"/>
</dbReference>
<dbReference type="InterPro" id="IPR041577">
    <property type="entry name" value="RT_RNaseH_2"/>
</dbReference>
<dbReference type="PROSITE" id="PS50878">
    <property type="entry name" value="RT_POL"/>
    <property type="match status" value="1"/>
</dbReference>
<feature type="domain" description="Reverse transcriptase" evidence="2">
    <location>
        <begin position="1"/>
        <end position="135"/>
    </location>
</feature>
<dbReference type="Gene3D" id="3.10.10.10">
    <property type="entry name" value="HIV Type 1 Reverse Transcriptase, subunit A, domain 1"/>
    <property type="match status" value="1"/>
</dbReference>
<dbReference type="Pfam" id="PF00078">
    <property type="entry name" value="RVT_1"/>
    <property type="match status" value="1"/>
</dbReference>
<evidence type="ECO:0000313" key="5">
    <source>
        <dbReference type="Proteomes" id="UP001235939"/>
    </source>
</evidence>
<accession>A0ABY6L4X8</accession>
<dbReference type="CDD" id="cd01647">
    <property type="entry name" value="RT_LTR"/>
    <property type="match status" value="1"/>
</dbReference>
<dbReference type="Gene3D" id="3.10.20.370">
    <property type="match status" value="1"/>
</dbReference>
<dbReference type="Pfam" id="PF17919">
    <property type="entry name" value="RT_RNaseH_2"/>
    <property type="match status" value="1"/>
</dbReference>
<feature type="domain" description="Integrase catalytic" evidence="3">
    <location>
        <begin position="305"/>
        <end position="406"/>
    </location>
</feature>
<dbReference type="PROSITE" id="PS50994">
    <property type="entry name" value="INTEGRASE"/>
    <property type="match status" value="1"/>
</dbReference>
<gene>
    <name evidence="4" type="ORF">LAZ67_12001888</name>
</gene>